<feature type="compositionally biased region" description="Basic residues" evidence="1">
    <location>
        <begin position="126"/>
        <end position="136"/>
    </location>
</feature>
<feature type="compositionally biased region" description="Low complexity" evidence="1">
    <location>
        <begin position="83"/>
        <end position="97"/>
    </location>
</feature>
<evidence type="ECO:0000313" key="3">
    <source>
        <dbReference type="Proteomes" id="UP000789405"/>
    </source>
</evidence>
<feature type="non-terminal residue" evidence="2">
    <location>
        <position position="136"/>
    </location>
</feature>
<name>A0A9N9KBS9_9GLOM</name>
<feature type="region of interest" description="Disordered" evidence="1">
    <location>
        <begin position="76"/>
        <end position="136"/>
    </location>
</feature>
<protein>
    <submittedName>
        <fullName evidence="2">24057_t:CDS:1</fullName>
    </submittedName>
</protein>
<dbReference type="AlphaFoldDB" id="A0A9N9KBS9"/>
<sequence length="136" mass="15007">MYFDSLVLQSLCIDAKPPKLINEMLDNFASRMTSKTSKIIKGTKVSERPTTRASTRTELPFKCDTDSEKSQIIFTNKPADTVTPSATISAATTRASSVDPPRQLSESLTKVKRRNCQSSKKDGVVHKKTSKPKKAT</sequence>
<keyword evidence="3" id="KW-1185">Reference proteome</keyword>
<dbReference type="Proteomes" id="UP000789405">
    <property type="component" value="Unassembled WGS sequence"/>
</dbReference>
<evidence type="ECO:0000313" key="2">
    <source>
        <dbReference type="EMBL" id="CAG8822098.1"/>
    </source>
</evidence>
<dbReference type="EMBL" id="CAJVPY010061631">
    <property type="protein sequence ID" value="CAG8822098.1"/>
    <property type="molecule type" value="Genomic_DNA"/>
</dbReference>
<organism evidence="2 3">
    <name type="scientific">Dentiscutata erythropus</name>
    <dbReference type="NCBI Taxonomy" id="1348616"/>
    <lineage>
        <taxon>Eukaryota</taxon>
        <taxon>Fungi</taxon>
        <taxon>Fungi incertae sedis</taxon>
        <taxon>Mucoromycota</taxon>
        <taxon>Glomeromycotina</taxon>
        <taxon>Glomeromycetes</taxon>
        <taxon>Diversisporales</taxon>
        <taxon>Gigasporaceae</taxon>
        <taxon>Dentiscutata</taxon>
    </lineage>
</organism>
<accession>A0A9N9KBS9</accession>
<comment type="caution">
    <text evidence="2">The sequence shown here is derived from an EMBL/GenBank/DDBJ whole genome shotgun (WGS) entry which is preliminary data.</text>
</comment>
<evidence type="ECO:0000256" key="1">
    <source>
        <dbReference type="SAM" id="MobiDB-lite"/>
    </source>
</evidence>
<reference evidence="2" key="1">
    <citation type="submission" date="2021-06" db="EMBL/GenBank/DDBJ databases">
        <authorList>
            <person name="Kallberg Y."/>
            <person name="Tangrot J."/>
            <person name="Rosling A."/>
        </authorList>
    </citation>
    <scope>NUCLEOTIDE SEQUENCE</scope>
    <source>
        <strain evidence="2">MA453B</strain>
    </source>
</reference>
<dbReference type="OrthoDB" id="10563738at2759"/>
<proteinExistence type="predicted"/>
<gene>
    <name evidence="2" type="ORF">DERYTH_LOCUS27243</name>
</gene>